<keyword evidence="2" id="KW-0805">Transcription regulation</keyword>
<dbReference type="Gene3D" id="1.10.1740.10">
    <property type="match status" value="1"/>
</dbReference>
<dbReference type="InterPro" id="IPR036388">
    <property type="entry name" value="WH-like_DNA-bd_sf"/>
</dbReference>
<dbReference type="Gene3D" id="1.10.10.10">
    <property type="entry name" value="Winged helix-like DNA-binding domain superfamily/Winged helix DNA-binding domain"/>
    <property type="match status" value="1"/>
</dbReference>
<evidence type="ECO:0000256" key="1">
    <source>
        <dbReference type="ARBA" id="ARBA00010641"/>
    </source>
</evidence>
<dbReference type="InterPro" id="IPR039425">
    <property type="entry name" value="RNA_pol_sigma-70-like"/>
</dbReference>
<dbReference type="SUPFAM" id="SSF88659">
    <property type="entry name" value="Sigma3 and sigma4 domains of RNA polymerase sigma factors"/>
    <property type="match status" value="1"/>
</dbReference>
<dbReference type="InterPro" id="IPR014284">
    <property type="entry name" value="RNA_pol_sigma-70_dom"/>
</dbReference>
<dbReference type="Pfam" id="PF08281">
    <property type="entry name" value="Sigma70_r4_2"/>
    <property type="match status" value="1"/>
</dbReference>
<feature type="domain" description="RNA polymerase sigma factor 70 region 4 type 2" evidence="6">
    <location>
        <begin position="129"/>
        <end position="181"/>
    </location>
</feature>
<evidence type="ECO:0000256" key="3">
    <source>
        <dbReference type="ARBA" id="ARBA00023082"/>
    </source>
</evidence>
<reference evidence="8" key="1">
    <citation type="journal article" date="2019" name="Int. J. Syst. Evol. Microbiol.">
        <title>The Global Catalogue of Microorganisms (GCM) 10K type strain sequencing project: providing services to taxonomists for standard genome sequencing and annotation.</title>
        <authorList>
            <consortium name="The Broad Institute Genomics Platform"/>
            <consortium name="The Broad Institute Genome Sequencing Center for Infectious Disease"/>
            <person name="Wu L."/>
            <person name="Ma J."/>
        </authorList>
    </citation>
    <scope>NUCLEOTIDE SEQUENCE [LARGE SCALE GENOMIC DNA]</scope>
    <source>
        <strain evidence="8">CGMCC 1.13666</strain>
    </source>
</reference>
<sequence>MTLQPATSPQQRRQWFQARLEAVMDRLYGRALRLTRHPDDAEDIVAEAVAKAWIRLDELRDPSRFEGWLFHILTTTFISDWRRRRCRPQADLSLDEAQESFCLYERLHQPFLLWWGTTEERFFNGLLKEELARALDGLADDFRLVMVLVEVEGHTYAETAQLLGIPVGTVRSRLSRARGQLQHRLWLQARERGLVETDTPEEGAP</sequence>
<evidence type="ECO:0000256" key="2">
    <source>
        <dbReference type="ARBA" id="ARBA00023015"/>
    </source>
</evidence>
<gene>
    <name evidence="7" type="ORF">ACFQH5_02640</name>
</gene>
<dbReference type="InterPro" id="IPR013249">
    <property type="entry name" value="RNA_pol_sigma70_r4_t2"/>
</dbReference>
<dbReference type="PANTHER" id="PTHR43133">
    <property type="entry name" value="RNA POLYMERASE ECF-TYPE SIGMA FACTO"/>
    <property type="match status" value="1"/>
</dbReference>
<dbReference type="RefSeq" id="WP_346061723.1">
    <property type="nucleotide sequence ID" value="NZ_BAAADR010000004.1"/>
</dbReference>
<dbReference type="Proteomes" id="UP001596411">
    <property type="component" value="Unassembled WGS sequence"/>
</dbReference>
<dbReference type="EMBL" id="JBHSZP010000002">
    <property type="protein sequence ID" value="MFC7088447.1"/>
    <property type="molecule type" value="Genomic_DNA"/>
</dbReference>
<dbReference type="NCBIfam" id="TIGR02937">
    <property type="entry name" value="sigma70-ECF"/>
    <property type="match status" value="1"/>
</dbReference>
<comment type="caution">
    <text evidence="7">The sequence shown here is derived from an EMBL/GenBank/DDBJ whole genome shotgun (WGS) entry which is preliminary data.</text>
</comment>
<dbReference type="PANTHER" id="PTHR43133:SF59">
    <property type="entry name" value="ECF RNA POLYMERASE SIGMA FACTOR SIGR"/>
    <property type="match status" value="1"/>
</dbReference>
<dbReference type="InterPro" id="IPR013325">
    <property type="entry name" value="RNA_pol_sigma_r2"/>
</dbReference>
<dbReference type="CDD" id="cd06171">
    <property type="entry name" value="Sigma70_r4"/>
    <property type="match status" value="1"/>
</dbReference>
<dbReference type="Pfam" id="PF04542">
    <property type="entry name" value="Sigma70_r2"/>
    <property type="match status" value="1"/>
</dbReference>
<evidence type="ECO:0000259" key="6">
    <source>
        <dbReference type="Pfam" id="PF08281"/>
    </source>
</evidence>
<dbReference type="InterPro" id="IPR013324">
    <property type="entry name" value="RNA_pol_sigma_r3/r4-like"/>
</dbReference>
<name>A0ABW2ES61_9GAMM</name>
<dbReference type="SUPFAM" id="SSF88946">
    <property type="entry name" value="Sigma2 domain of RNA polymerase sigma factors"/>
    <property type="match status" value="1"/>
</dbReference>
<feature type="domain" description="RNA polymerase sigma-70 region 2" evidence="5">
    <location>
        <begin position="21"/>
        <end position="85"/>
    </location>
</feature>
<dbReference type="InterPro" id="IPR007627">
    <property type="entry name" value="RNA_pol_sigma70_r2"/>
</dbReference>
<protein>
    <submittedName>
        <fullName evidence="7">Sigma-70 family RNA polymerase sigma factor</fullName>
    </submittedName>
</protein>
<keyword evidence="8" id="KW-1185">Reference proteome</keyword>
<evidence type="ECO:0000313" key="8">
    <source>
        <dbReference type="Proteomes" id="UP001596411"/>
    </source>
</evidence>
<keyword evidence="3" id="KW-0731">Sigma factor</keyword>
<comment type="similarity">
    <text evidence="1">Belongs to the sigma-70 factor family. ECF subfamily.</text>
</comment>
<accession>A0ABW2ES61</accession>
<evidence type="ECO:0000259" key="5">
    <source>
        <dbReference type="Pfam" id="PF04542"/>
    </source>
</evidence>
<evidence type="ECO:0000313" key="7">
    <source>
        <dbReference type="EMBL" id="MFC7088447.1"/>
    </source>
</evidence>
<keyword evidence="4" id="KW-0804">Transcription</keyword>
<proteinExistence type="inferred from homology"/>
<organism evidence="7 8">
    <name type="scientific">Halomonas salifodinae</name>
    <dbReference type="NCBI Taxonomy" id="438745"/>
    <lineage>
        <taxon>Bacteria</taxon>
        <taxon>Pseudomonadati</taxon>
        <taxon>Pseudomonadota</taxon>
        <taxon>Gammaproteobacteria</taxon>
        <taxon>Oceanospirillales</taxon>
        <taxon>Halomonadaceae</taxon>
        <taxon>Halomonas</taxon>
    </lineage>
</organism>
<evidence type="ECO:0000256" key="4">
    <source>
        <dbReference type="ARBA" id="ARBA00023163"/>
    </source>
</evidence>